<dbReference type="AlphaFoldDB" id="A0A6C0BVC9"/>
<protein>
    <submittedName>
        <fullName evidence="1">Uncharacterized protein</fullName>
    </submittedName>
</protein>
<evidence type="ECO:0000313" key="1">
    <source>
        <dbReference type="EMBL" id="QHS96425.1"/>
    </source>
</evidence>
<dbReference type="EMBL" id="MN739271">
    <property type="protein sequence ID" value="QHS96425.1"/>
    <property type="molecule type" value="Genomic_DNA"/>
</dbReference>
<sequence>MLNKYTISGTSNIDSEQASGPYLDENFWPTFQEDMENFKKNIKNHFENNTSYHVLRVGHAEYCFLSRIVPDDTSRQGKLITKQILPRHYSGKQTIKQYIDCYESLLSVDCITTQIGWDFKGWLNDIIHFRDQYKLFKQSNNLTELFNHTHLFNKNYKIRSQSELMNFPLDIIYGLIANKWLLKEFKNQIGLIGNEKKLELIKKLLEHNEYKKYIENDYFIEYVNVPQRQAIEDDNIEKKILEQIKNSKCKIFFVGMGMAKLKFFNKIRKITNAIIIDVGYGLDAIAGVCDCNRPYFGSWQNYKLNNYNYSHIDMCGSPSWNNVITI</sequence>
<proteinExistence type="predicted"/>
<reference evidence="1" key="1">
    <citation type="journal article" date="2020" name="Nature">
        <title>Giant virus diversity and host interactions through global metagenomics.</title>
        <authorList>
            <person name="Schulz F."/>
            <person name="Roux S."/>
            <person name="Paez-Espino D."/>
            <person name="Jungbluth S."/>
            <person name="Walsh D.A."/>
            <person name="Denef V.J."/>
            <person name="McMahon K.D."/>
            <person name="Konstantinidis K.T."/>
            <person name="Eloe-Fadrosh E.A."/>
            <person name="Kyrpides N.C."/>
            <person name="Woyke T."/>
        </authorList>
    </citation>
    <scope>NUCLEOTIDE SEQUENCE</scope>
    <source>
        <strain evidence="1">GVMAG-M-3300020166-18</strain>
    </source>
</reference>
<organism evidence="1">
    <name type="scientific">viral metagenome</name>
    <dbReference type="NCBI Taxonomy" id="1070528"/>
    <lineage>
        <taxon>unclassified sequences</taxon>
        <taxon>metagenomes</taxon>
        <taxon>organismal metagenomes</taxon>
    </lineage>
</organism>
<accession>A0A6C0BVC9</accession>
<name>A0A6C0BVC9_9ZZZZ</name>